<evidence type="ECO:0008006" key="2">
    <source>
        <dbReference type="Google" id="ProtNLM"/>
    </source>
</evidence>
<dbReference type="EMBL" id="JARGDH010000004">
    <property type="protein sequence ID" value="KAL0271706.1"/>
    <property type="molecule type" value="Genomic_DNA"/>
</dbReference>
<accession>A0AAW2HQG2</accession>
<dbReference type="AlphaFoldDB" id="A0AAW2HQG2"/>
<dbReference type="GO" id="GO:0031461">
    <property type="term" value="C:cullin-RING ubiquitin ligase complex"/>
    <property type="evidence" value="ECO:0007669"/>
    <property type="project" value="TreeGrafter"/>
</dbReference>
<dbReference type="GO" id="GO:0032436">
    <property type="term" value="P:positive regulation of proteasomal ubiquitin-dependent protein catabolic process"/>
    <property type="evidence" value="ECO:0007669"/>
    <property type="project" value="TreeGrafter"/>
</dbReference>
<reference evidence="1" key="1">
    <citation type="journal article" date="2024" name="Gigascience">
        <title>Chromosome-level genome of the poultry shaft louse Menopon gallinae provides insight into the host-switching and adaptive evolution of parasitic lice.</title>
        <authorList>
            <person name="Xu Y."/>
            <person name="Ma L."/>
            <person name="Liu S."/>
            <person name="Liang Y."/>
            <person name="Liu Q."/>
            <person name="He Z."/>
            <person name="Tian L."/>
            <person name="Duan Y."/>
            <person name="Cai W."/>
            <person name="Li H."/>
            <person name="Song F."/>
        </authorList>
    </citation>
    <scope>NUCLEOTIDE SEQUENCE</scope>
    <source>
        <strain evidence="1">Cailab_2023a</strain>
    </source>
</reference>
<dbReference type="GO" id="GO:0031625">
    <property type="term" value="F:ubiquitin protein ligase binding"/>
    <property type="evidence" value="ECO:0007669"/>
    <property type="project" value="TreeGrafter"/>
</dbReference>
<comment type="caution">
    <text evidence="1">The sequence shown here is derived from an EMBL/GenBank/DDBJ whole genome shotgun (WGS) entry which is preliminary data.</text>
</comment>
<proteinExistence type="predicted"/>
<name>A0AAW2HQG2_9NEOP</name>
<dbReference type="GO" id="GO:0016567">
    <property type="term" value="P:protein ubiquitination"/>
    <property type="evidence" value="ECO:0007669"/>
    <property type="project" value="TreeGrafter"/>
</dbReference>
<organism evidence="1">
    <name type="scientific">Menopon gallinae</name>
    <name type="common">poultry shaft louse</name>
    <dbReference type="NCBI Taxonomy" id="328185"/>
    <lineage>
        <taxon>Eukaryota</taxon>
        <taxon>Metazoa</taxon>
        <taxon>Ecdysozoa</taxon>
        <taxon>Arthropoda</taxon>
        <taxon>Hexapoda</taxon>
        <taxon>Insecta</taxon>
        <taxon>Pterygota</taxon>
        <taxon>Neoptera</taxon>
        <taxon>Paraneoptera</taxon>
        <taxon>Psocodea</taxon>
        <taxon>Troctomorpha</taxon>
        <taxon>Phthiraptera</taxon>
        <taxon>Amblycera</taxon>
        <taxon>Menoponidae</taxon>
        <taxon>Menopon</taxon>
    </lineage>
</organism>
<dbReference type="GO" id="GO:1990756">
    <property type="term" value="F:ubiquitin-like ligase-substrate adaptor activity"/>
    <property type="evidence" value="ECO:0007669"/>
    <property type="project" value="TreeGrafter"/>
</dbReference>
<dbReference type="SUPFAM" id="SSF82171">
    <property type="entry name" value="DPP6 N-terminal domain-like"/>
    <property type="match status" value="1"/>
</dbReference>
<gene>
    <name evidence="1" type="ORF">PYX00_008713</name>
</gene>
<dbReference type="GO" id="GO:0005634">
    <property type="term" value="C:nucleus"/>
    <property type="evidence" value="ECO:0007669"/>
    <property type="project" value="TreeGrafter"/>
</dbReference>
<dbReference type="PANTHER" id="PTHR13374:SF3">
    <property type="entry name" value="DET1 HOMOLOG"/>
    <property type="match status" value="1"/>
</dbReference>
<evidence type="ECO:0000313" key="1">
    <source>
        <dbReference type="EMBL" id="KAL0271706.1"/>
    </source>
</evidence>
<protein>
    <recommendedName>
        <fullName evidence="2">DET1 homolog</fullName>
    </recommendedName>
</protein>
<dbReference type="Pfam" id="PF09737">
    <property type="entry name" value="Det1"/>
    <property type="match status" value="1"/>
</dbReference>
<dbReference type="InterPro" id="IPR019138">
    <property type="entry name" value="De-etiolated_protein_1_Det1"/>
</dbReference>
<dbReference type="PANTHER" id="PTHR13374">
    <property type="entry name" value="DET1 HOMOLOG DE-ETIOLATED-1 HOMOLOG"/>
    <property type="match status" value="1"/>
</dbReference>
<sequence>MSVMNEEQYATQSSQFDLNLLRKCLKPRKIPVQNVVIRLQRRETFGSNKGNQFHIARQFYQNVFPNFTVVNVEKPPCFLRKFSPDGKYFIAFSSDQSSLEIYRYQGCAAAGDLVNDCVGDHLSTHNNKSEVIRNQIFKRFFKLKRVITVAESIQQLNRECSLFSNCGRYVIIGSASNVAEDRPNFYEIYTNNEAVTPNSRSPLEDYKIYLIDLENGDLCDWRDFKVDKIILSHNQGLYLYKDTLAVLSVQHQTIHIFQISNGRLINVRKIGRNCFEDDDFVLSCGIPMGSGPNVHRPFREATINCLKHRLLVFLYKRAKAISDEQCNPYEIRKFYQYFHQLNALRMWKMQLLDHDHLLIKYASEDVVTLKATEPTHSHTSFFMIYNMKDAKVLAVYENTSEEFLHIFENFCDYFRNAKLYSESQFTCSPSNNTQARLLQQRFKQMIVSARNGGPTEAVKRLLAQLPISAQSYSSSPYLDLSLFSYDDKWVSVMERPKACGECPIRFYSRDSGLLKFCIYAGLLGKKPPPTARRLVAFTFHPTEPFAISVQRTNAEYVVNFHIRHAGT</sequence>